<dbReference type="AlphaFoldDB" id="A0A645B6B9"/>
<accession>A0A645B6B9</accession>
<name>A0A645B6B9_9ZZZZ</name>
<reference evidence="1" key="1">
    <citation type="submission" date="2019-08" db="EMBL/GenBank/DDBJ databases">
        <authorList>
            <person name="Kucharzyk K."/>
            <person name="Murdoch R.W."/>
            <person name="Higgins S."/>
            <person name="Loffler F."/>
        </authorList>
    </citation>
    <scope>NUCLEOTIDE SEQUENCE</scope>
</reference>
<sequence length="392" mass="44061">MHLGVEDVVRDLTHAQQLADTFGVLYGGRSDQDRLPLGVELGGLVGRRDIFLLRRLIDGVRLVVAHHRPVCRHDDDLQSVYLFEFLRLCERGAGHARELIIHTEVILKRDRRQRLVLAADLHTLLGLYRLMETVGIAAPEHQAAGKFVDDDDLSVLDDIVDVALEKVMGLQRLHYLVREGGVREIREEVRQLHDTFGLGDAGLGEREVALLLVHLKISALRKFARDAVRDAVRLGVVLRGTGDDERRSRLVYKYGVDFVDDAEEMAALYLLLLLDRHIVAQVVEAEFAVGPVSYVAAIGREALLLRHKGRYHSHREPHSAVDGPHPGGVARREVVVYRDDVNALPSDRVKGYGERRDERLSLARLHLGDISVVKHHAAYQLLLEVAQPQRAL</sequence>
<gene>
    <name evidence="1" type="ORF">SDC9_104086</name>
</gene>
<evidence type="ECO:0000313" key="1">
    <source>
        <dbReference type="EMBL" id="MPM57264.1"/>
    </source>
</evidence>
<protein>
    <submittedName>
        <fullName evidence="1">Uncharacterized protein</fullName>
    </submittedName>
</protein>
<organism evidence="1">
    <name type="scientific">bioreactor metagenome</name>
    <dbReference type="NCBI Taxonomy" id="1076179"/>
    <lineage>
        <taxon>unclassified sequences</taxon>
        <taxon>metagenomes</taxon>
        <taxon>ecological metagenomes</taxon>
    </lineage>
</organism>
<comment type="caution">
    <text evidence="1">The sequence shown here is derived from an EMBL/GenBank/DDBJ whole genome shotgun (WGS) entry which is preliminary data.</text>
</comment>
<proteinExistence type="predicted"/>
<dbReference type="EMBL" id="VSSQ01016179">
    <property type="protein sequence ID" value="MPM57264.1"/>
    <property type="molecule type" value="Genomic_DNA"/>
</dbReference>